<sequence length="120" mass="13761">MALPARFTKSERTLLINLVQAELRRICGDAEFSELSSVLKKLRTQGEVDDIDIDQMYILTCLCQSPAQVERLMSSNLVWCQWYFENVLASWNLTPKALVENGGIDTFLTWLNDKRKGAFE</sequence>
<accession>A0A8J2U554</accession>
<proteinExistence type="predicted"/>
<gene>
    <name evidence="1" type="ORF">GCM10011369_18660</name>
</gene>
<comment type="caution">
    <text evidence="1">The sequence shown here is derived from an EMBL/GenBank/DDBJ whole genome shotgun (WGS) entry which is preliminary data.</text>
</comment>
<organism evidence="1 2">
    <name type="scientific">Neiella marina</name>
    <dbReference type="NCBI Taxonomy" id="508461"/>
    <lineage>
        <taxon>Bacteria</taxon>
        <taxon>Pseudomonadati</taxon>
        <taxon>Pseudomonadota</taxon>
        <taxon>Gammaproteobacteria</taxon>
        <taxon>Alteromonadales</taxon>
        <taxon>Echinimonadaceae</taxon>
        <taxon>Neiella</taxon>
    </lineage>
</organism>
<name>A0A8J2U554_9GAMM</name>
<dbReference type="EMBL" id="BMDX01000008">
    <property type="protein sequence ID" value="GGA77025.1"/>
    <property type="molecule type" value="Genomic_DNA"/>
</dbReference>
<reference evidence="2" key="1">
    <citation type="journal article" date="2019" name="Int. J. Syst. Evol. Microbiol.">
        <title>The Global Catalogue of Microorganisms (GCM) 10K type strain sequencing project: providing services to taxonomists for standard genome sequencing and annotation.</title>
        <authorList>
            <consortium name="The Broad Institute Genomics Platform"/>
            <consortium name="The Broad Institute Genome Sequencing Center for Infectious Disease"/>
            <person name="Wu L."/>
            <person name="Ma J."/>
        </authorList>
    </citation>
    <scope>NUCLEOTIDE SEQUENCE [LARGE SCALE GENOMIC DNA]</scope>
    <source>
        <strain evidence="2">CGMCC 1.10130</strain>
    </source>
</reference>
<evidence type="ECO:0000313" key="2">
    <source>
        <dbReference type="Proteomes" id="UP000619743"/>
    </source>
</evidence>
<protein>
    <submittedName>
        <fullName evidence="1">Uncharacterized protein</fullName>
    </submittedName>
</protein>
<dbReference type="RefSeq" id="WP_087505645.1">
    <property type="nucleotide sequence ID" value="NZ_BMDX01000008.1"/>
</dbReference>
<dbReference type="Proteomes" id="UP000619743">
    <property type="component" value="Unassembled WGS sequence"/>
</dbReference>
<keyword evidence="2" id="KW-1185">Reference proteome</keyword>
<evidence type="ECO:0000313" key="1">
    <source>
        <dbReference type="EMBL" id="GGA77025.1"/>
    </source>
</evidence>
<dbReference type="AlphaFoldDB" id="A0A8J2U554"/>